<gene>
    <name evidence="9" type="ORF">AB5J52_35355</name>
</gene>
<evidence type="ECO:0000256" key="7">
    <source>
        <dbReference type="SAM" id="Phobius"/>
    </source>
</evidence>
<keyword evidence="1 6" id="KW-0645">Protease</keyword>
<keyword evidence="5 6" id="KW-0482">Metalloprotease</keyword>
<dbReference type="GO" id="GO:0046872">
    <property type="term" value="F:metal ion binding"/>
    <property type="evidence" value="ECO:0007669"/>
    <property type="project" value="UniProtKB-KW"/>
</dbReference>
<keyword evidence="7" id="KW-1133">Transmembrane helix</keyword>
<evidence type="ECO:0000256" key="3">
    <source>
        <dbReference type="ARBA" id="ARBA00022801"/>
    </source>
</evidence>
<accession>A0AB39QWU9</accession>
<comment type="cofactor">
    <cofactor evidence="6">
        <name>Zn(2+)</name>
        <dbReference type="ChEBI" id="CHEBI:29105"/>
    </cofactor>
    <text evidence="6">Binds 1 zinc ion per subunit.</text>
</comment>
<reference evidence="9" key="1">
    <citation type="submission" date="2024-07" db="EMBL/GenBank/DDBJ databases">
        <authorList>
            <person name="Yu S.T."/>
        </authorList>
    </citation>
    <scope>NUCLEOTIDE SEQUENCE</scope>
    <source>
        <strain evidence="9">R39</strain>
    </source>
</reference>
<proteinExistence type="inferred from homology"/>
<evidence type="ECO:0000256" key="4">
    <source>
        <dbReference type="ARBA" id="ARBA00022833"/>
    </source>
</evidence>
<feature type="transmembrane region" description="Helical" evidence="7">
    <location>
        <begin position="30"/>
        <end position="61"/>
    </location>
</feature>
<dbReference type="InterPro" id="IPR052173">
    <property type="entry name" value="Beta-lactam_resp_regulator"/>
</dbReference>
<name>A0AB39QWU9_9ACTN</name>
<dbReference type="InterPro" id="IPR001915">
    <property type="entry name" value="Peptidase_M48"/>
</dbReference>
<protein>
    <submittedName>
        <fullName evidence="9">M56 family metallopeptidase</fullName>
    </submittedName>
</protein>
<comment type="similarity">
    <text evidence="6">Belongs to the peptidase M48 family.</text>
</comment>
<evidence type="ECO:0000313" key="9">
    <source>
        <dbReference type="EMBL" id="XDQ47124.1"/>
    </source>
</evidence>
<feature type="transmembrane region" description="Helical" evidence="7">
    <location>
        <begin position="81"/>
        <end position="101"/>
    </location>
</feature>
<dbReference type="Gene3D" id="3.30.2010.10">
    <property type="entry name" value="Metalloproteases ('zincins'), catalytic domain"/>
    <property type="match status" value="1"/>
</dbReference>
<dbReference type="CDD" id="cd07326">
    <property type="entry name" value="M56_BlaR1_MecR1_like"/>
    <property type="match status" value="1"/>
</dbReference>
<dbReference type="Pfam" id="PF01435">
    <property type="entry name" value="Peptidase_M48"/>
    <property type="match status" value="1"/>
</dbReference>
<organism evidence="9">
    <name type="scientific">Streptomyces sp. R39</name>
    <dbReference type="NCBI Taxonomy" id="3238631"/>
    <lineage>
        <taxon>Bacteria</taxon>
        <taxon>Bacillati</taxon>
        <taxon>Actinomycetota</taxon>
        <taxon>Actinomycetes</taxon>
        <taxon>Kitasatosporales</taxon>
        <taxon>Streptomycetaceae</taxon>
        <taxon>Streptomyces</taxon>
    </lineage>
</organism>
<keyword evidence="3 6" id="KW-0378">Hydrolase</keyword>
<dbReference type="PANTHER" id="PTHR34978:SF3">
    <property type="entry name" value="SLR0241 PROTEIN"/>
    <property type="match status" value="1"/>
</dbReference>
<dbReference type="GO" id="GO:0004222">
    <property type="term" value="F:metalloendopeptidase activity"/>
    <property type="evidence" value="ECO:0007669"/>
    <property type="project" value="InterPro"/>
</dbReference>
<feature type="domain" description="Peptidase M48" evidence="8">
    <location>
        <begin position="117"/>
        <end position="187"/>
    </location>
</feature>
<evidence type="ECO:0000259" key="8">
    <source>
        <dbReference type="Pfam" id="PF01435"/>
    </source>
</evidence>
<dbReference type="EMBL" id="CP163441">
    <property type="protein sequence ID" value="XDQ47124.1"/>
    <property type="molecule type" value="Genomic_DNA"/>
</dbReference>
<evidence type="ECO:0000256" key="5">
    <source>
        <dbReference type="ARBA" id="ARBA00023049"/>
    </source>
</evidence>
<keyword evidence="7" id="KW-0812">Transmembrane</keyword>
<dbReference type="RefSeq" id="WP_369226107.1">
    <property type="nucleotide sequence ID" value="NZ_CP163441.1"/>
</dbReference>
<evidence type="ECO:0000256" key="6">
    <source>
        <dbReference type="RuleBase" id="RU003983"/>
    </source>
</evidence>
<dbReference type="GO" id="GO:0006508">
    <property type="term" value="P:proteolysis"/>
    <property type="evidence" value="ECO:0007669"/>
    <property type="project" value="UniProtKB-KW"/>
</dbReference>
<keyword evidence="2" id="KW-0479">Metal-binding</keyword>
<sequence length="316" mass="32707">MHVAVYLPLLLSVVAPLGARPLAERCEPRLATWLLTASSLILGAATTVSLGLLAVAGLIRVPQLAALGHWSAHTAQHDDPTQLSVSLLAGLLLAGAAVMAARMLWRRARSLAAAAWEAACMPARDGLVVTENDAPDAFALPGLPGRVVVSTGMLHALDESEHDILLAHERAHLTAHHYAFVALAQLGAAANPLLRPLAVAVTYTIERWADENAAASTGDRRRVARTVGKAALAAHRAPTLSRMAGAALGIFGIRGHRGRLASAGPVPRRVAALLAPPLRRHPVLTAATAAVLAAAALAAAEAAHDFHLLLATVGVS</sequence>
<evidence type="ECO:0000256" key="1">
    <source>
        <dbReference type="ARBA" id="ARBA00022670"/>
    </source>
</evidence>
<evidence type="ECO:0000256" key="2">
    <source>
        <dbReference type="ARBA" id="ARBA00022723"/>
    </source>
</evidence>
<keyword evidence="4 6" id="KW-0862">Zinc</keyword>
<dbReference type="AlphaFoldDB" id="A0AB39QWU9"/>
<dbReference type="PANTHER" id="PTHR34978">
    <property type="entry name" value="POSSIBLE SENSOR-TRANSDUCER PROTEIN BLAR"/>
    <property type="match status" value="1"/>
</dbReference>
<keyword evidence="7" id="KW-0472">Membrane</keyword>